<sequence length="83" mass="9376">MSISALAEKTGVAKSYLSSIERGLQKNPSIQFIEKLIYVLGVSINELLQEETSLAAEQYDEEWLEIVKETMESGMIKEHLKNT</sequence>
<name>A0A2K9IV11_9BACI</name>
<protein>
    <submittedName>
        <fullName evidence="3">HTH-type transcriptional regulator SinR</fullName>
    </submittedName>
</protein>
<dbReference type="KEGG" id="vpn:A21D_00191"/>
<accession>A0A2K9IV11</accession>
<feature type="domain" description="HTH cro/C1-type" evidence="2">
    <location>
        <begin position="1"/>
        <end position="47"/>
    </location>
</feature>
<dbReference type="InterPro" id="IPR001387">
    <property type="entry name" value="Cro/C1-type_HTH"/>
</dbReference>
<dbReference type="SMART" id="SM00530">
    <property type="entry name" value="HTH_XRE"/>
    <property type="match status" value="1"/>
</dbReference>
<evidence type="ECO:0000256" key="1">
    <source>
        <dbReference type="ARBA" id="ARBA00023125"/>
    </source>
</evidence>
<evidence type="ECO:0000259" key="2">
    <source>
        <dbReference type="PROSITE" id="PS50943"/>
    </source>
</evidence>
<keyword evidence="1" id="KW-0238">DNA-binding</keyword>
<evidence type="ECO:0000313" key="3">
    <source>
        <dbReference type="EMBL" id="AUJ23305.1"/>
    </source>
</evidence>
<organism evidence="3 4">
    <name type="scientific">Virgibacillus dokdonensis</name>
    <dbReference type="NCBI Taxonomy" id="302167"/>
    <lineage>
        <taxon>Bacteria</taxon>
        <taxon>Bacillati</taxon>
        <taxon>Bacillota</taxon>
        <taxon>Bacilli</taxon>
        <taxon>Bacillales</taxon>
        <taxon>Bacillaceae</taxon>
        <taxon>Virgibacillus</taxon>
    </lineage>
</organism>
<dbReference type="InterPro" id="IPR010982">
    <property type="entry name" value="Lambda_DNA-bd_dom_sf"/>
</dbReference>
<dbReference type="SUPFAM" id="SSF47413">
    <property type="entry name" value="lambda repressor-like DNA-binding domains"/>
    <property type="match status" value="1"/>
</dbReference>
<dbReference type="CDD" id="cd00093">
    <property type="entry name" value="HTH_XRE"/>
    <property type="match status" value="1"/>
</dbReference>
<dbReference type="Pfam" id="PF01381">
    <property type="entry name" value="HTH_3"/>
    <property type="match status" value="1"/>
</dbReference>
<dbReference type="PANTHER" id="PTHR46797:SF13">
    <property type="entry name" value="HTH-TYPE TRANSCRIPTIONAL REGULATOR SINR"/>
    <property type="match status" value="1"/>
</dbReference>
<dbReference type="STRING" id="302167.GCA_900166595_03045"/>
<dbReference type="RefSeq" id="WP_335726919.1">
    <property type="nucleotide sequence ID" value="NZ_CP018622.1"/>
</dbReference>
<dbReference type="AlphaFoldDB" id="A0A2K9IV11"/>
<dbReference type="Proteomes" id="UP000234237">
    <property type="component" value="Chromosome"/>
</dbReference>
<dbReference type="PANTHER" id="PTHR46797">
    <property type="entry name" value="HTH-TYPE TRANSCRIPTIONAL REGULATOR"/>
    <property type="match status" value="1"/>
</dbReference>
<dbReference type="InterPro" id="IPR050807">
    <property type="entry name" value="TransReg_Diox_bact_type"/>
</dbReference>
<dbReference type="GO" id="GO:0003700">
    <property type="term" value="F:DNA-binding transcription factor activity"/>
    <property type="evidence" value="ECO:0007669"/>
    <property type="project" value="TreeGrafter"/>
</dbReference>
<dbReference type="EMBL" id="CP018622">
    <property type="protein sequence ID" value="AUJ23305.1"/>
    <property type="molecule type" value="Genomic_DNA"/>
</dbReference>
<dbReference type="GO" id="GO:0005829">
    <property type="term" value="C:cytosol"/>
    <property type="evidence" value="ECO:0007669"/>
    <property type="project" value="TreeGrafter"/>
</dbReference>
<dbReference type="PROSITE" id="PS50943">
    <property type="entry name" value="HTH_CROC1"/>
    <property type="match status" value="1"/>
</dbReference>
<gene>
    <name evidence="3" type="primary">sinR</name>
    <name evidence="3" type="ORF">A21D_00191</name>
</gene>
<evidence type="ECO:0000313" key="4">
    <source>
        <dbReference type="Proteomes" id="UP000234237"/>
    </source>
</evidence>
<proteinExistence type="predicted"/>
<dbReference type="Gene3D" id="1.10.260.40">
    <property type="entry name" value="lambda repressor-like DNA-binding domains"/>
    <property type="match status" value="1"/>
</dbReference>
<reference evidence="4" key="1">
    <citation type="submission" date="2016-11" db="EMBL/GenBank/DDBJ databases">
        <title>Complete genome sequence of Virgibacillus pantothenticus 21D, a halophilic bacterium isolated from the deep hypersaline anoxic basin Discovery in the Mediterranean Sea.</title>
        <authorList>
            <person name="Zeaiter Z."/>
            <person name="Booth J.M."/>
            <person name="Prosdocimi E.M."/>
            <person name="Mapelli F."/>
            <person name="Fusi M."/>
            <person name="Daffonchio D."/>
            <person name="Borin S."/>
            <person name="Crotti E."/>
        </authorList>
    </citation>
    <scope>NUCLEOTIDE SEQUENCE [LARGE SCALE GENOMIC DNA]</scope>
    <source>
        <strain evidence="4">21D</strain>
    </source>
</reference>
<dbReference type="GO" id="GO:0003677">
    <property type="term" value="F:DNA binding"/>
    <property type="evidence" value="ECO:0007669"/>
    <property type="project" value="UniProtKB-KW"/>
</dbReference>